<accession>A0A4X2KA58</accession>
<feature type="compositionally biased region" description="Basic and acidic residues" evidence="1">
    <location>
        <begin position="261"/>
        <end position="276"/>
    </location>
</feature>
<dbReference type="InterPro" id="IPR053054">
    <property type="entry name" value="DNA_repair-scaffolding"/>
</dbReference>
<dbReference type="GO" id="GO:0070202">
    <property type="term" value="P:regulation of establishment of protein localization to chromosome"/>
    <property type="evidence" value="ECO:0007669"/>
    <property type="project" value="TreeGrafter"/>
</dbReference>
<feature type="compositionally biased region" description="Acidic residues" evidence="1">
    <location>
        <begin position="149"/>
        <end position="164"/>
    </location>
</feature>
<organism evidence="4 5">
    <name type="scientific">Vombatus ursinus</name>
    <name type="common">Common wombat</name>
    <dbReference type="NCBI Taxonomy" id="29139"/>
    <lineage>
        <taxon>Eukaryota</taxon>
        <taxon>Metazoa</taxon>
        <taxon>Chordata</taxon>
        <taxon>Craniata</taxon>
        <taxon>Vertebrata</taxon>
        <taxon>Euteleostomi</taxon>
        <taxon>Mammalia</taxon>
        <taxon>Metatheria</taxon>
        <taxon>Diprotodontia</taxon>
        <taxon>Vombatidae</taxon>
        <taxon>Vombatus</taxon>
    </lineage>
</organism>
<dbReference type="GeneTree" id="ENSGT00390000014654"/>
<proteinExistence type="predicted"/>
<dbReference type="InterPro" id="IPR028026">
    <property type="entry name" value="DUF4502"/>
</dbReference>
<gene>
    <name evidence="4" type="primary">LOC114054196</name>
</gene>
<dbReference type="PANTHER" id="PTHR34347:SF1">
    <property type="entry name" value="DNA REPAIR-SCAFFOLDING PROTEIN"/>
    <property type="match status" value="1"/>
</dbReference>
<evidence type="ECO:0008006" key="6">
    <source>
        <dbReference type="Google" id="ProtNLM"/>
    </source>
</evidence>
<dbReference type="Proteomes" id="UP000314987">
    <property type="component" value="Unassembled WGS sequence"/>
</dbReference>
<dbReference type="OMA" id="KTCRCTF"/>
<reference evidence="5" key="1">
    <citation type="submission" date="2018-12" db="EMBL/GenBank/DDBJ databases">
        <authorList>
            <person name="Yazar S."/>
        </authorList>
    </citation>
    <scope>NUCLEOTIDE SEQUENCE [LARGE SCALE GENOMIC DNA]</scope>
</reference>
<reference evidence="4" key="2">
    <citation type="submission" date="2025-08" db="UniProtKB">
        <authorList>
            <consortium name="Ensembl"/>
        </authorList>
    </citation>
    <scope>IDENTIFICATION</scope>
</reference>
<dbReference type="GO" id="GO:0000724">
    <property type="term" value="P:double-strand break repair via homologous recombination"/>
    <property type="evidence" value="ECO:0007669"/>
    <property type="project" value="TreeGrafter"/>
</dbReference>
<name>A0A4X2KA58_VOMUR</name>
<feature type="region of interest" description="Disordered" evidence="1">
    <location>
        <begin position="1"/>
        <end position="20"/>
    </location>
</feature>
<dbReference type="PANTHER" id="PTHR34347">
    <property type="entry name" value="DNA REPAIR-SCAFFOLDING PROTEIN SPIDR"/>
    <property type="match status" value="1"/>
</dbReference>
<feature type="compositionally biased region" description="Low complexity" evidence="1">
    <location>
        <begin position="1"/>
        <end position="11"/>
    </location>
</feature>
<evidence type="ECO:0000259" key="2">
    <source>
        <dbReference type="Pfam" id="PF14950"/>
    </source>
</evidence>
<feature type="domain" description="DUF4503" evidence="3">
    <location>
        <begin position="559"/>
        <end position="949"/>
    </location>
</feature>
<evidence type="ECO:0000259" key="3">
    <source>
        <dbReference type="Pfam" id="PF14951"/>
    </source>
</evidence>
<sequence length="955" mass="105808">MPRGGSSSRLCRSGRKRRKAWDTECTLFPGESVSGFRKEDAGTPTANTSLSKAWLKCGDGFQSDSVPPIIELSTDMAIMKKHLESSLKAKEVASPSEASKGPSDIIWSSSGSDLSEEDKEMPCQSQKYKRCTPNIDDNSSEGEPQFIDWENDSDSEEDGSNECPEFVENESAVEISDCISCASNSPQTSEEREHDFSQISSTEILEYSSDVEKQEDIKNVLPTNLGVAHKYHLNFGLDFEQDKGRPASDWIKSAQVLLHTPKKETDKAPRTPEDSAKKKKKKLLRGGLAERLNRLQNRERSAITFWRHQSAASNKTLPGKKSGVLIVKIIEMHEECTMHIAICELLEMSPADSPSKDAVLDPGTQLKVLFTKETAVHLKGGPQDIIHIYPPWHKLLLHDKSVPIIMNTYFCQKVVVKEDSEKLDKMHCLGILPIRRKIISLARMFRFKSQINDIAQESEGHQIMCTNVTTTRTGGPHDFQETKQYIPAQLSISDSLLDVVESQGTARWKGVQVQVVVQRVYYLPIRDVSRYQQGNSSAQLAAPLGSADLHSARCCLLVQDAYGIFSEVHLESLCSPPEDISQHNRQWEGKSCSLGGMKILQRTTRGRAMGLFSLIDSLWPPLMPLKIPGQSQDCGEMKADQKPPSFCYILTACPEPGEVGIKVENTISNIYRPPSIHSLKDIVKTGGVGGHRCSFQARVIYQRLQLKSNLPVDQREIWLIVTDATLQLENASLPKTVPVCVTSSCVITPEVMEALTDATSHSIFFKDVLQENGRLICVERTVLMLQKPFLYTAASADTSELTSPVMLDELDSTTQVNSICSVQGIVVGVNENTAFSWPVCNRCGSGKLEQDLSENRGSFHCGRCTLTVTSPLLKMHLEVVLACPSRPQGNMKVKLLQRSISSLLMFSSSEDGTYEVKSVLGKKVGPLNCFVQTITNHPTSCMGLEEIELLQAGRN</sequence>
<evidence type="ECO:0000313" key="5">
    <source>
        <dbReference type="Proteomes" id="UP000314987"/>
    </source>
</evidence>
<dbReference type="InterPro" id="IPR028032">
    <property type="entry name" value="DUF4503"/>
</dbReference>
<dbReference type="GO" id="GO:0000228">
    <property type="term" value="C:nuclear chromosome"/>
    <property type="evidence" value="ECO:0007669"/>
    <property type="project" value="TreeGrafter"/>
</dbReference>
<dbReference type="Pfam" id="PF14950">
    <property type="entry name" value="DUF4502"/>
    <property type="match status" value="1"/>
</dbReference>
<dbReference type="GeneID" id="114054196"/>
<keyword evidence="5" id="KW-1185">Reference proteome</keyword>
<evidence type="ECO:0000256" key="1">
    <source>
        <dbReference type="SAM" id="MobiDB-lite"/>
    </source>
</evidence>
<protein>
    <recommendedName>
        <fullName evidence="6">Scaffold protein involved in DNA repair</fullName>
    </recommendedName>
</protein>
<feature type="region of interest" description="Disordered" evidence="1">
    <location>
        <begin position="87"/>
        <end position="164"/>
    </location>
</feature>
<dbReference type="Ensembl" id="ENSVURT00010006866.1">
    <property type="protein sequence ID" value="ENSVURP00010006075.1"/>
    <property type="gene ID" value="ENSVURG00010004710.1"/>
</dbReference>
<dbReference type="GO" id="GO:0005654">
    <property type="term" value="C:nucleoplasm"/>
    <property type="evidence" value="ECO:0007669"/>
    <property type="project" value="TreeGrafter"/>
</dbReference>
<dbReference type="Pfam" id="PF14951">
    <property type="entry name" value="DUF4503"/>
    <property type="match status" value="1"/>
</dbReference>
<dbReference type="RefSeq" id="XP_027733162.1">
    <property type="nucleotide sequence ID" value="XM_027877361.1"/>
</dbReference>
<feature type="region of interest" description="Disordered" evidence="1">
    <location>
        <begin position="260"/>
        <end position="282"/>
    </location>
</feature>
<evidence type="ECO:0000313" key="4">
    <source>
        <dbReference type="Ensembl" id="ENSVURP00010006075.1"/>
    </source>
</evidence>
<feature type="domain" description="DUF4502" evidence="2">
    <location>
        <begin position="16"/>
        <end position="395"/>
    </location>
</feature>
<reference evidence="4" key="3">
    <citation type="submission" date="2025-09" db="UniProtKB">
        <authorList>
            <consortium name="Ensembl"/>
        </authorList>
    </citation>
    <scope>IDENTIFICATION</scope>
</reference>
<dbReference type="STRING" id="29139.ENSVURP00010006075"/>
<dbReference type="AlphaFoldDB" id="A0A4X2KA58"/>